<dbReference type="PANTHER" id="PTHR30579:SF2">
    <property type="entry name" value="HTH-TYPE TRANSCRIPTIONAL REGULATOR ARGP"/>
    <property type="match status" value="1"/>
</dbReference>
<dbReference type="InterPro" id="IPR005119">
    <property type="entry name" value="LysR_subst-bd"/>
</dbReference>
<reference evidence="6 7" key="1">
    <citation type="submission" date="2019-07" db="EMBL/GenBank/DDBJ databases">
        <title>Reinekea sp. strain SSH23 genome sequencing and assembly.</title>
        <authorList>
            <person name="Kim I."/>
        </authorList>
    </citation>
    <scope>NUCLEOTIDE SEQUENCE [LARGE SCALE GENOMIC DNA]</scope>
    <source>
        <strain evidence="6 7">SSH23</strain>
    </source>
</reference>
<dbReference type="PANTHER" id="PTHR30579">
    <property type="entry name" value="TRANSCRIPTIONAL REGULATOR"/>
    <property type="match status" value="1"/>
</dbReference>
<evidence type="ECO:0000256" key="2">
    <source>
        <dbReference type="ARBA" id="ARBA00023015"/>
    </source>
</evidence>
<evidence type="ECO:0000256" key="3">
    <source>
        <dbReference type="ARBA" id="ARBA00023125"/>
    </source>
</evidence>
<proteinExistence type="inferred from homology"/>
<dbReference type="PRINTS" id="PR00039">
    <property type="entry name" value="HTHLYSR"/>
</dbReference>
<organism evidence="6 7">
    <name type="scientific">Reinekea thalattae</name>
    <dbReference type="NCBI Taxonomy" id="2593301"/>
    <lineage>
        <taxon>Bacteria</taxon>
        <taxon>Pseudomonadati</taxon>
        <taxon>Pseudomonadota</taxon>
        <taxon>Gammaproteobacteria</taxon>
        <taxon>Oceanospirillales</taxon>
        <taxon>Saccharospirillaceae</taxon>
        <taxon>Reinekea</taxon>
    </lineage>
</organism>
<evidence type="ECO:0000256" key="4">
    <source>
        <dbReference type="ARBA" id="ARBA00023163"/>
    </source>
</evidence>
<evidence type="ECO:0000313" key="6">
    <source>
        <dbReference type="EMBL" id="TXR54189.1"/>
    </source>
</evidence>
<gene>
    <name evidence="6" type="ORF">FME95_06540</name>
</gene>
<dbReference type="GO" id="GO:0003677">
    <property type="term" value="F:DNA binding"/>
    <property type="evidence" value="ECO:0007669"/>
    <property type="project" value="UniProtKB-KW"/>
</dbReference>
<dbReference type="SUPFAM" id="SSF46785">
    <property type="entry name" value="Winged helix' DNA-binding domain"/>
    <property type="match status" value="1"/>
</dbReference>
<dbReference type="AlphaFoldDB" id="A0A5C8ZA74"/>
<dbReference type="InterPro" id="IPR036390">
    <property type="entry name" value="WH_DNA-bd_sf"/>
</dbReference>
<feature type="domain" description="HTH lysR-type" evidence="5">
    <location>
        <begin position="2"/>
        <end position="58"/>
    </location>
</feature>
<evidence type="ECO:0000256" key="1">
    <source>
        <dbReference type="ARBA" id="ARBA00009437"/>
    </source>
</evidence>
<dbReference type="NCBIfam" id="TIGR03298">
    <property type="entry name" value="argP"/>
    <property type="match status" value="1"/>
</dbReference>
<dbReference type="Pfam" id="PF00126">
    <property type="entry name" value="HTH_1"/>
    <property type="match status" value="1"/>
</dbReference>
<dbReference type="Gene3D" id="3.40.190.290">
    <property type="match status" value="1"/>
</dbReference>
<comment type="similarity">
    <text evidence="1">Belongs to the LysR transcriptional regulatory family.</text>
</comment>
<dbReference type="EMBL" id="VKAD01000001">
    <property type="protein sequence ID" value="TXR54189.1"/>
    <property type="molecule type" value="Genomic_DNA"/>
</dbReference>
<dbReference type="Pfam" id="PF03466">
    <property type="entry name" value="LysR_substrate"/>
    <property type="match status" value="1"/>
</dbReference>
<evidence type="ECO:0000313" key="7">
    <source>
        <dbReference type="Proteomes" id="UP000321764"/>
    </source>
</evidence>
<dbReference type="PROSITE" id="PS50931">
    <property type="entry name" value="HTH_LYSR"/>
    <property type="match status" value="1"/>
</dbReference>
<dbReference type="InterPro" id="IPR000847">
    <property type="entry name" value="LysR_HTH_N"/>
</dbReference>
<dbReference type="InterPro" id="IPR050176">
    <property type="entry name" value="LTTR"/>
</dbReference>
<accession>A0A5C8ZA74</accession>
<dbReference type="InterPro" id="IPR036388">
    <property type="entry name" value="WH-like_DNA-bd_sf"/>
</dbReference>
<dbReference type="SUPFAM" id="SSF53850">
    <property type="entry name" value="Periplasmic binding protein-like II"/>
    <property type="match status" value="1"/>
</dbReference>
<dbReference type="InterPro" id="IPR017685">
    <property type="entry name" value="ArgP"/>
</dbReference>
<keyword evidence="2" id="KW-0805">Transcription regulation</keyword>
<comment type="caution">
    <text evidence="6">The sequence shown here is derived from an EMBL/GenBank/DDBJ whole genome shotgun (WGS) entry which is preliminary data.</text>
</comment>
<dbReference type="Gene3D" id="1.10.10.10">
    <property type="entry name" value="Winged helix-like DNA-binding domain superfamily/Winged helix DNA-binding domain"/>
    <property type="match status" value="1"/>
</dbReference>
<protein>
    <submittedName>
        <fullName evidence="6">ArgP/LysG family DNA-binding transcriptional regulator</fullName>
    </submittedName>
</protein>
<dbReference type="NCBIfam" id="NF002964">
    <property type="entry name" value="PRK03635.1"/>
    <property type="match status" value="1"/>
</dbReference>
<keyword evidence="3 6" id="KW-0238">DNA-binding</keyword>
<evidence type="ECO:0000259" key="5">
    <source>
        <dbReference type="PROSITE" id="PS50931"/>
    </source>
</evidence>
<keyword evidence="7" id="KW-1185">Reference proteome</keyword>
<dbReference type="GO" id="GO:0003700">
    <property type="term" value="F:DNA-binding transcription factor activity"/>
    <property type="evidence" value="ECO:0007669"/>
    <property type="project" value="InterPro"/>
</dbReference>
<name>A0A5C8ZA74_9GAMM</name>
<dbReference type="Proteomes" id="UP000321764">
    <property type="component" value="Unassembled WGS sequence"/>
</dbReference>
<dbReference type="RefSeq" id="WP_147713587.1">
    <property type="nucleotide sequence ID" value="NZ_VKAD01000001.1"/>
</dbReference>
<keyword evidence="4" id="KW-0804">Transcription</keyword>
<sequence>MIDYRELQALAAVVAEKGFEKAAQQLHITQSAVSQRIKQLESKLGQPVLLRQTPPMATDLGLQLINHLQTVQHLEADLQLSSAQHEQINARIALAADCLGTWFGQALAPVSERINAELITVDQDMGIELMRRGQVLASLCADDTPIHGAQHFKLGIMRYRAYASADFVKRFRLDESPENLYQTPALIFNEDDQLQHRYLKLLNQPDPTNTHRCPSTEGFIQLIKEGCGFGLMPEMQVQQWGLEHQLVDVSPEHTIDIALYWHCWQSAGSVMKALTQSVIATTKELLIQKPSNS</sequence>
<dbReference type="OrthoDB" id="3252676at2"/>